<gene>
    <name evidence="1" type="ORF">E4O92_23135</name>
</gene>
<sequence length="76" mass="8540">MSEINVSIRFVDGGLQEYAKDLDFLSRLHLLQSQGLAGKRLVHELISDDWGPPPRSVEVWGKDAKGQDFSIQIPYA</sequence>
<organism evidence="1 2">
    <name type="scientific">Massilia horti</name>
    <dbReference type="NCBI Taxonomy" id="2562153"/>
    <lineage>
        <taxon>Bacteria</taxon>
        <taxon>Pseudomonadati</taxon>
        <taxon>Pseudomonadota</taxon>
        <taxon>Betaproteobacteria</taxon>
        <taxon>Burkholderiales</taxon>
        <taxon>Oxalobacteraceae</taxon>
        <taxon>Telluria group</taxon>
        <taxon>Massilia</taxon>
    </lineage>
</organism>
<dbReference type="Proteomes" id="UP000297258">
    <property type="component" value="Unassembled WGS sequence"/>
</dbReference>
<protein>
    <submittedName>
        <fullName evidence="1">Uncharacterized protein</fullName>
    </submittedName>
</protein>
<evidence type="ECO:0000313" key="1">
    <source>
        <dbReference type="EMBL" id="TFW27758.1"/>
    </source>
</evidence>
<proteinExistence type="predicted"/>
<comment type="caution">
    <text evidence="1">The sequence shown here is derived from an EMBL/GenBank/DDBJ whole genome shotgun (WGS) entry which is preliminary data.</text>
</comment>
<keyword evidence="2" id="KW-1185">Reference proteome</keyword>
<dbReference type="EMBL" id="SPUM01000146">
    <property type="protein sequence ID" value="TFW27758.1"/>
    <property type="molecule type" value="Genomic_DNA"/>
</dbReference>
<name>A0A4Y9SMH6_9BURK</name>
<evidence type="ECO:0000313" key="2">
    <source>
        <dbReference type="Proteomes" id="UP000297258"/>
    </source>
</evidence>
<dbReference type="AlphaFoldDB" id="A0A4Y9SMH6"/>
<accession>A0A4Y9SMH6</accession>
<reference evidence="1 2" key="1">
    <citation type="submission" date="2019-03" db="EMBL/GenBank/DDBJ databases">
        <title>Draft genome of Massilia hortus sp. nov., a novel bacterial species of the Oxalobacteraceae family.</title>
        <authorList>
            <person name="Peta V."/>
            <person name="Raths R."/>
            <person name="Bucking H."/>
        </authorList>
    </citation>
    <scope>NUCLEOTIDE SEQUENCE [LARGE SCALE GENOMIC DNA]</scope>
    <source>
        <strain evidence="1 2">ONC3</strain>
    </source>
</reference>
<dbReference type="RefSeq" id="WP_135191997.1">
    <property type="nucleotide sequence ID" value="NZ_SPUM01000146.1"/>
</dbReference>